<dbReference type="Gramene" id="TRITD2Bv1G038850.1">
    <property type="protein sequence ID" value="TRITD2Bv1G038850.1"/>
    <property type="gene ID" value="TRITD2Bv1G038850"/>
</dbReference>
<reference evidence="1 2" key="1">
    <citation type="submission" date="2017-09" db="EMBL/GenBank/DDBJ databases">
        <authorList>
            <consortium name="International Durum Wheat Genome Sequencing Consortium (IDWGSC)"/>
            <person name="Milanesi L."/>
        </authorList>
    </citation>
    <scope>NUCLEOTIDE SEQUENCE [LARGE SCALE GENOMIC DNA]</scope>
    <source>
        <strain evidence="2">cv. Svevo</strain>
    </source>
</reference>
<evidence type="ECO:0000313" key="1">
    <source>
        <dbReference type="EMBL" id="VAH42317.1"/>
    </source>
</evidence>
<accession>A0A9R1PFW5</accession>
<evidence type="ECO:0000313" key="2">
    <source>
        <dbReference type="Proteomes" id="UP000324705"/>
    </source>
</evidence>
<name>A0A9R1PFW5_TRITD</name>
<dbReference type="OMA" id="WNESEAG"/>
<proteinExistence type="predicted"/>
<organism evidence="1 2">
    <name type="scientific">Triticum turgidum subsp. durum</name>
    <name type="common">Durum wheat</name>
    <name type="synonym">Triticum durum</name>
    <dbReference type="NCBI Taxonomy" id="4567"/>
    <lineage>
        <taxon>Eukaryota</taxon>
        <taxon>Viridiplantae</taxon>
        <taxon>Streptophyta</taxon>
        <taxon>Embryophyta</taxon>
        <taxon>Tracheophyta</taxon>
        <taxon>Spermatophyta</taxon>
        <taxon>Magnoliopsida</taxon>
        <taxon>Liliopsida</taxon>
        <taxon>Poales</taxon>
        <taxon>Poaceae</taxon>
        <taxon>BOP clade</taxon>
        <taxon>Pooideae</taxon>
        <taxon>Triticodae</taxon>
        <taxon>Triticeae</taxon>
        <taxon>Triticinae</taxon>
        <taxon>Triticum</taxon>
    </lineage>
</organism>
<dbReference type="AlphaFoldDB" id="A0A9R1PFW5"/>
<keyword evidence="2" id="KW-1185">Reference proteome</keyword>
<dbReference type="Proteomes" id="UP000324705">
    <property type="component" value="Chromosome 2B"/>
</dbReference>
<sequence>MEPEDGYHAVMRCTKAKALRDTMREVWTLPRDTDLTCTGREWVLITLYKANEEERTHLLAWHLRNNIIFGDEKDTIKASAEFLQSYASSFAAIRAGQSLPDFKGKGKVMPDISFYETKQRVADYQWVRPNSSCLKLNVDASFIQETNHGAWGRFYEIRMGR</sequence>
<protein>
    <submittedName>
        <fullName evidence="1">Uncharacterized protein</fullName>
    </submittedName>
</protein>
<gene>
    <name evidence="1" type="ORF">TRITD_2Bv1G038850</name>
</gene>
<dbReference type="EMBL" id="LT934114">
    <property type="protein sequence ID" value="VAH42317.1"/>
    <property type="molecule type" value="Genomic_DNA"/>
</dbReference>